<evidence type="ECO:0000256" key="6">
    <source>
        <dbReference type="ARBA" id="ARBA00043993"/>
    </source>
</evidence>
<protein>
    <submittedName>
        <fullName evidence="9">FUSC family protein</fullName>
    </submittedName>
</protein>
<dbReference type="PANTHER" id="PTHR30509">
    <property type="entry name" value="P-HYDROXYBENZOIC ACID EFFLUX PUMP SUBUNIT-RELATED"/>
    <property type="match status" value="1"/>
</dbReference>
<gene>
    <name evidence="9" type="ORF">ACFOY1_00680</name>
</gene>
<feature type="transmembrane region" description="Helical" evidence="7">
    <location>
        <begin position="256"/>
        <end position="276"/>
    </location>
</feature>
<dbReference type="PANTHER" id="PTHR30509:SF9">
    <property type="entry name" value="MULTIDRUG RESISTANCE PROTEIN MDTO"/>
    <property type="match status" value="1"/>
</dbReference>
<dbReference type="Pfam" id="PF13515">
    <property type="entry name" value="FUSC_2"/>
    <property type="match status" value="1"/>
</dbReference>
<dbReference type="InterPro" id="IPR049453">
    <property type="entry name" value="Memb_transporter_dom"/>
</dbReference>
<feature type="transmembrane region" description="Helical" evidence="7">
    <location>
        <begin position="312"/>
        <end position="343"/>
    </location>
</feature>
<reference evidence="10" key="1">
    <citation type="journal article" date="2019" name="Int. J. Syst. Evol. Microbiol.">
        <title>The Global Catalogue of Microorganisms (GCM) 10K type strain sequencing project: providing services to taxonomists for standard genome sequencing and annotation.</title>
        <authorList>
            <consortium name="The Broad Institute Genomics Platform"/>
            <consortium name="The Broad Institute Genome Sequencing Center for Infectious Disease"/>
            <person name="Wu L."/>
            <person name="Ma J."/>
        </authorList>
    </citation>
    <scope>NUCLEOTIDE SEQUENCE [LARGE SCALE GENOMIC DNA]</scope>
    <source>
        <strain evidence="10">LMG 24813</strain>
    </source>
</reference>
<accession>A0ABV8NVB8</accession>
<evidence type="ECO:0000259" key="8">
    <source>
        <dbReference type="Pfam" id="PF13515"/>
    </source>
</evidence>
<evidence type="ECO:0000256" key="4">
    <source>
        <dbReference type="ARBA" id="ARBA00022989"/>
    </source>
</evidence>
<keyword evidence="3 7" id="KW-0812">Transmembrane</keyword>
<comment type="caution">
    <text evidence="9">The sequence shown here is derived from an EMBL/GenBank/DDBJ whole genome shotgun (WGS) entry which is preliminary data.</text>
</comment>
<feature type="transmembrane region" description="Helical" evidence="7">
    <location>
        <begin position="380"/>
        <end position="400"/>
    </location>
</feature>
<organism evidence="9 10">
    <name type="scientific">Candidimonas humi</name>
    <dbReference type="NCBI Taxonomy" id="683355"/>
    <lineage>
        <taxon>Bacteria</taxon>
        <taxon>Pseudomonadati</taxon>
        <taxon>Pseudomonadota</taxon>
        <taxon>Betaproteobacteria</taxon>
        <taxon>Burkholderiales</taxon>
        <taxon>Alcaligenaceae</taxon>
        <taxon>Candidimonas</taxon>
    </lineage>
</organism>
<feature type="domain" description="Integral membrane bound transporter" evidence="8">
    <location>
        <begin position="269"/>
        <end position="397"/>
    </location>
</feature>
<feature type="transmembrane region" description="Helical" evidence="7">
    <location>
        <begin position="21"/>
        <end position="41"/>
    </location>
</feature>
<evidence type="ECO:0000256" key="2">
    <source>
        <dbReference type="ARBA" id="ARBA00022475"/>
    </source>
</evidence>
<evidence type="ECO:0000313" key="10">
    <source>
        <dbReference type="Proteomes" id="UP001595848"/>
    </source>
</evidence>
<feature type="transmembrane region" description="Helical" evidence="7">
    <location>
        <begin position="47"/>
        <end position="66"/>
    </location>
</feature>
<keyword evidence="2" id="KW-1003">Cell membrane</keyword>
<name>A0ABV8NVB8_9BURK</name>
<comment type="subcellular location">
    <subcellularLocation>
        <location evidence="1">Cell membrane</location>
        <topology evidence="1">Multi-pass membrane protein</topology>
    </subcellularLocation>
</comment>
<keyword evidence="4 7" id="KW-1133">Transmembrane helix</keyword>
<dbReference type="EMBL" id="JBHSBV010000001">
    <property type="protein sequence ID" value="MFC4199452.1"/>
    <property type="molecule type" value="Genomic_DNA"/>
</dbReference>
<dbReference type="Proteomes" id="UP001595848">
    <property type="component" value="Unassembled WGS sequence"/>
</dbReference>
<feature type="transmembrane region" description="Helical" evidence="7">
    <location>
        <begin position="96"/>
        <end position="117"/>
    </location>
</feature>
<feature type="transmembrane region" description="Helical" evidence="7">
    <location>
        <begin position="349"/>
        <end position="368"/>
    </location>
</feature>
<evidence type="ECO:0000256" key="5">
    <source>
        <dbReference type="ARBA" id="ARBA00023136"/>
    </source>
</evidence>
<proteinExistence type="inferred from homology"/>
<keyword evidence="10" id="KW-1185">Reference proteome</keyword>
<evidence type="ECO:0000256" key="3">
    <source>
        <dbReference type="ARBA" id="ARBA00022692"/>
    </source>
</evidence>
<comment type="similarity">
    <text evidence="6">Belongs to the YccS/YhfK family.</text>
</comment>
<evidence type="ECO:0000256" key="7">
    <source>
        <dbReference type="SAM" id="Phobius"/>
    </source>
</evidence>
<sequence>MATIGAFTALYGSGRPYLNRAIHLAVIAVSFALAVALGVWAAEVPLLVVPVVVLIAVAATFLCNALSVGPPGAYMFALACAAGTGMPISHLSVAQVGLLVLAGGTFAWLVHMAGAFVRPRGPERAAVVAAAQAVGRYAKAVGSPGEDGTRHAAALAMHHAWATLVTRQPARPRPDGALSHLRALNRELHLLFASVMNASGTGNAPIADAAEHARRIEIQAAHPTDQAERTEPAHVPLGHYGWSESLRENFRPWSPALLAAARVGVSTAIAGTIGALLGLERAYWTMAAAVLILHQGLDWMRSLQRGVERMGGTLVGLALAGAVLAGHPEGLWLVATLMLLQFIIEMTVIRNYALAVVFITAAALTIASGGHPTSDIGHLLWVRGVDTFIGCVTGLVILTLTTSRSAATRIPRELVKMLVALKNVLGHVAAGDVVSPSARQARRDLQHRTIVVLEAYDSGAGSKPWHRDAAVRSWPAVMAAQRLAYRTLSTCWSLEEAGPQAAASARTLFGPDGAKEVGRALVALAHAIRLGSKPAPLGHLPGFLDTEMHNLHDSLVYAERNGNEYA</sequence>
<evidence type="ECO:0000256" key="1">
    <source>
        <dbReference type="ARBA" id="ARBA00004651"/>
    </source>
</evidence>
<dbReference type="RefSeq" id="WP_217962853.1">
    <property type="nucleotide sequence ID" value="NZ_JAHTBN010000001.1"/>
</dbReference>
<keyword evidence="5 7" id="KW-0472">Membrane</keyword>
<evidence type="ECO:0000313" key="9">
    <source>
        <dbReference type="EMBL" id="MFC4199452.1"/>
    </source>
</evidence>